<evidence type="ECO:0000256" key="1">
    <source>
        <dbReference type="ARBA" id="ARBA00005896"/>
    </source>
</evidence>
<evidence type="ECO:0000313" key="7">
    <source>
        <dbReference type="EMBL" id="SUZ74909.1"/>
    </source>
</evidence>
<accession>A0A381Q909</accession>
<keyword evidence="4" id="KW-0560">Oxidoreductase</keyword>
<dbReference type="GO" id="GO:0046872">
    <property type="term" value="F:metal ion binding"/>
    <property type="evidence" value="ECO:0007669"/>
    <property type="project" value="UniProtKB-KW"/>
</dbReference>
<evidence type="ECO:0000256" key="4">
    <source>
        <dbReference type="ARBA" id="ARBA00023002"/>
    </source>
</evidence>
<proteinExistence type="inferred from homology"/>
<sequence>MTHTSPFLVEPLDASFGAVVTDLKLTELGAREFKKLYDTWLEYALLIFPSQFLSNDEQIAFAKRFGDLEFDLVSITNVDKSGQAHFDPNEDWVKSIKGNMGWHCDSTYMPVQAKGAVFTAHTVPSSGGETGWADMRSAYDNLDNKIKKKISGLSAYHSLWYSQSKLGHKPKVGAGYGFHELDPPLRSLVKVHPETGRQSLVIGRHAYGIPGMDPKESQKLLEHLVDFACQPPRIYHHTWTTGDAVVWDNRRLLHQARPWDMKEPRVMYHARIAGDPETEFAAHA</sequence>
<feature type="domain" description="TauD/TfdA-like" evidence="6">
    <location>
        <begin position="9"/>
        <end position="269"/>
    </location>
</feature>
<comment type="similarity">
    <text evidence="1">Belongs to the TfdA dioxygenase family.</text>
</comment>
<dbReference type="SUPFAM" id="SSF51197">
    <property type="entry name" value="Clavaminate synthase-like"/>
    <property type="match status" value="1"/>
</dbReference>
<keyword evidence="2" id="KW-0479">Metal-binding</keyword>
<organism evidence="7">
    <name type="scientific">marine metagenome</name>
    <dbReference type="NCBI Taxonomy" id="408172"/>
    <lineage>
        <taxon>unclassified sequences</taxon>
        <taxon>metagenomes</taxon>
        <taxon>ecological metagenomes</taxon>
    </lineage>
</organism>
<dbReference type="InterPro" id="IPR042098">
    <property type="entry name" value="TauD-like_sf"/>
</dbReference>
<dbReference type="Pfam" id="PF02668">
    <property type="entry name" value="TauD"/>
    <property type="match status" value="1"/>
</dbReference>
<dbReference type="PANTHER" id="PTHR43779">
    <property type="entry name" value="DIOXYGENASE RV0097-RELATED"/>
    <property type="match status" value="1"/>
</dbReference>
<dbReference type="GO" id="GO:0051213">
    <property type="term" value="F:dioxygenase activity"/>
    <property type="evidence" value="ECO:0007669"/>
    <property type="project" value="UniProtKB-KW"/>
</dbReference>
<keyword evidence="5" id="KW-0408">Iron</keyword>
<dbReference type="InterPro" id="IPR003819">
    <property type="entry name" value="TauD/TfdA-like"/>
</dbReference>
<evidence type="ECO:0000256" key="3">
    <source>
        <dbReference type="ARBA" id="ARBA00022964"/>
    </source>
</evidence>
<evidence type="ECO:0000259" key="6">
    <source>
        <dbReference type="Pfam" id="PF02668"/>
    </source>
</evidence>
<keyword evidence="3" id="KW-0223">Dioxygenase</keyword>
<dbReference type="AlphaFoldDB" id="A0A381Q909"/>
<name>A0A381Q909_9ZZZZ</name>
<dbReference type="EMBL" id="UINC01001227">
    <property type="protein sequence ID" value="SUZ74909.1"/>
    <property type="molecule type" value="Genomic_DNA"/>
</dbReference>
<gene>
    <name evidence="7" type="ORF">METZ01_LOCUS27763</name>
</gene>
<evidence type="ECO:0000256" key="5">
    <source>
        <dbReference type="ARBA" id="ARBA00023004"/>
    </source>
</evidence>
<dbReference type="InterPro" id="IPR051178">
    <property type="entry name" value="TfdA_dioxygenase"/>
</dbReference>
<dbReference type="PANTHER" id="PTHR43779:SF3">
    <property type="entry name" value="(3R)-3-[(CARBOXYMETHYL)AMINO]FATTY ACID OXYGENASE_DECARBOXYLASE"/>
    <property type="match status" value="1"/>
</dbReference>
<dbReference type="Gene3D" id="3.60.130.10">
    <property type="entry name" value="Clavaminate synthase-like"/>
    <property type="match status" value="1"/>
</dbReference>
<protein>
    <recommendedName>
        <fullName evidence="6">TauD/TfdA-like domain-containing protein</fullName>
    </recommendedName>
</protein>
<evidence type="ECO:0000256" key="2">
    <source>
        <dbReference type="ARBA" id="ARBA00022723"/>
    </source>
</evidence>
<reference evidence="7" key="1">
    <citation type="submission" date="2018-05" db="EMBL/GenBank/DDBJ databases">
        <authorList>
            <person name="Lanie J.A."/>
            <person name="Ng W.-L."/>
            <person name="Kazmierczak K.M."/>
            <person name="Andrzejewski T.M."/>
            <person name="Davidsen T.M."/>
            <person name="Wayne K.J."/>
            <person name="Tettelin H."/>
            <person name="Glass J.I."/>
            <person name="Rusch D."/>
            <person name="Podicherti R."/>
            <person name="Tsui H.-C.T."/>
            <person name="Winkler M.E."/>
        </authorList>
    </citation>
    <scope>NUCLEOTIDE SEQUENCE</scope>
</reference>